<geneLocation type="mitochondrion" evidence="2"/>
<dbReference type="PANTHER" id="PTHR36181:SF2">
    <property type="entry name" value="INTRON-ENCODED ENDONUCLEASE AI3-RELATED"/>
    <property type="match status" value="1"/>
</dbReference>
<keyword evidence="2" id="KW-0496">Mitochondrion</keyword>
<dbReference type="Gene3D" id="3.10.28.10">
    <property type="entry name" value="Homing endonucleases"/>
    <property type="match status" value="2"/>
</dbReference>
<evidence type="ECO:0000313" key="2">
    <source>
        <dbReference type="EMBL" id="AMX22142.1"/>
    </source>
</evidence>
<keyword evidence="2" id="KW-0255">Endonuclease</keyword>
<keyword evidence="2" id="KW-0540">Nuclease</keyword>
<dbReference type="GO" id="GO:0004519">
    <property type="term" value="F:endonuclease activity"/>
    <property type="evidence" value="ECO:0007669"/>
    <property type="project" value="UniProtKB-KW"/>
</dbReference>
<name>A0A191MWV9_9PEZI</name>
<gene>
    <name evidence="2" type="primary">orf478</name>
</gene>
<feature type="domain" description="Homing endonuclease LAGLIDADG" evidence="1">
    <location>
        <begin position="223"/>
        <end position="328"/>
    </location>
</feature>
<feature type="domain" description="Homing endonuclease LAGLIDADG" evidence="1">
    <location>
        <begin position="86"/>
        <end position="177"/>
    </location>
</feature>
<dbReference type="InterPro" id="IPR027434">
    <property type="entry name" value="Homing_endonucl"/>
</dbReference>
<accession>A0A191MWV9</accession>
<dbReference type="AlphaFoldDB" id="A0A191MWV9"/>
<organism evidence="2">
    <name type="scientific">Chrysoporthe austroafricana</name>
    <dbReference type="NCBI Taxonomy" id="354353"/>
    <lineage>
        <taxon>Eukaryota</taxon>
        <taxon>Fungi</taxon>
        <taxon>Dikarya</taxon>
        <taxon>Ascomycota</taxon>
        <taxon>Pezizomycotina</taxon>
        <taxon>Sordariomycetes</taxon>
        <taxon>Sordariomycetidae</taxon>
        <taxon>Diaporthales</taxon>
        <taxon>Cryphonectriaceae</taxon>
        <taxon>Cryphonectria-Endothia species complex</taxon>
        <taxon>Chrysoporthe</taxon>
    </lineage>
</organism>
<dbReference type="RefSeq" id="YP_009262067.1">
    <property type="nucleotide sequence ID" value="NC_030522.1"/>
</dbReference>
<dbReference type="EMBL" id="KT380883">
    <property type="protein sequence ID" value="AMX22142.1"/>
    <property type="molecule type" value="Genomic_DNA"/>
</dbReference>
<dbReference type="GeneID" id="31078051"/>
<protein>
    <submittedName>
        <fullName evidence="2">LAGLIDADG endonuclease</fullName>
    </submittedName>
</protein>
<proteinExistence type="predicted"/>
<evidence type="ECO:0000259" key="1">
    <source>
        <dbReference type="Pfam" id="PF00961"/>
    </source>
</evidence>
<reference evidence="2" key="1">
    <citation type="journal article" date="2016" name="PLoS ONE">
        <title>Intron Derived Size Polymorphism in the Mitochondrial Genomes of Closely Related Chrysoporthe Species.</title>
        <authorList>
            <person name="Kanzi A.M."/>
            <person name="Wingfield B.D."/>
            <person name="Steenkamp E.T."/>
            <person name="Naidoo S."/>
            <person name="van der Merwe N.A."/>
        </authorList>
    </citation>
    <scope>NUCLEOTIDE SEQUENCE</scope>
</reference>
<dbReference type="SUPFAM" id="SSF55608">
    <property type="entry name" value="Homing endonucleases"/>
    <property type="match status" value="2"/>
</dbReference>
<dbReference type="PANTHER" id="PTHR36181">
    <property type="entry name" value="INTRON-ENCODED ENDONUCLEASE AI3-RELATED"/>
    <property type="match status" value="1"/>
</dbReference>
<dbReference type="InterPro" id="IPR004860">
    <property type="entry name" value="LAGLIDADG_dom"/>
</dbReference>
<dbReference type="InterPro" id="IPR051289">
    <property type="entry name" value="LAGLIDADG_Endonuclease"/>
</dbReference>
<dbReference type="GO" id="GO:0005739">
    <property type="term" value="C:mitochondrion"/>
    <property type="evidence" value="ECO:0007669"/>
    <property type="project" value="UniProtKB-ARBA"/>
</dbReference>
<keyword evidence="2" id="KW-0378">Hydrolase</keyword>
<dbReference type="Pfam" id="PF00961">
    <property type="entry name" value="LAGLIDADG_1"/>
    <property type="match status" value="2"/>
</dbReference>
<sequence length="478" mass="55305">MTQWYKDVLYTRVKFIYIMKTILLNKSRIRGYFHHAVSVFGVNSFMYKAAHSFGLPLLPFICLGKRFYSSSPVLSEHANFYDWFRGFTDAEGSFNISTVRNKFYSFSFEINLHIDDIKVLNFIQNTLGFGKVYKLNTSPRCKFSVSKQSEVKKIIEIFSIYSLNSSKYLNFLVWVEAFNLYTDDKESSAEYIFNHIKVLKEEMNTNRTVWNRNKDINITPYWLLGFVEGDGSFSVSKENNFLLIFTIAQTMKDLPLMEAIKNYLNSLNSHFNDAVYLTMYKSKTDERSDMINLVATKSEFISQILLPFFQNLRWVSKKELDFVDWMSILKIKQLGIHHMEQGVAMIQRLIGQMNNNRLSTSPCKTLEDRNSLLLDLKTMLEVGSNYIINSKGQTIIKSSGKFFKKGSPTVILILDGEGNILNELKSINACASFLGISHDTVRVRLRSGKSIKFNSNLVYVKKKEIIKNKEAANENELY</sequence>